<proteinExistence type="predicted"/>
<keyword evidence="3" id="KW-1185">Reference proteome</keyword>
<name>A0A1T4L1C9_9BACT</name>
<sequence length="136" mass="15342">MKTTRLLSIAILVLVAVCNLYFGARMIQDPSGASVGLSHTLLRGSVFNDFYIPGWILVVALGLFALFTIILVLKNNRYYPFFIIVQGIVVMTCVVVQMVILGNDNFLQYFFLMTGMFLIVLGAFQYQLKRARLNSF</sequence>
<keyword evidence="1" id="KW-0472">Membrane</keyword>
<dbReference type="OrthoDB" id="679355at2"/>
<dbReference type="EMBL" id="FUWH01000002">
    <property type="protein sequence ID" value="SJZ48524.1"/>
    <property type="molecule type" value="Genomic_DNA"/>
</dbReference>
<protein>
    <submittedName>
        <fullName evidence="2">Uncharacterized protein</fullName>
    </submittedName>
</protein>
<dbReference type="AlphaFoldDB" id="A0A1T4L1C9"/>
<feature type="transmembrane region" description="Helical" evidence="1">
    <location>
        <begin position="80"/>
        <end position="100"/>
    </location>
</feature>
<reference evidence="2 3" key="1">
    <citation type="submission" date="2017-02" db="EMBL/GenBank/DDBJ databases">
        <authorList>
            <person name="Peterson S.W."/>
        </authorList>
    </citation>
    <scope>NUCLEOTIDE SEQUENCE [LARGE SCALE GENOMIC DNA]</scope>
    <source>
        <strain evidence="2 3">DSM 22335</strain>
    </source>
</reference>
<dbReference type="RefSeq" id="WP_078830210.1">
    <property type="nucleotide sequence ID" value="NZ_FUWH01000002.1"/>
</dbReference>
<keyword evidence="1" id="KW-1133">Transmembrane helix</keyword>
<organism evidence="2 3">
    <name type="scientific">Sediminibacterium ginsengisoli</name>
    <dbReference type="NCBI Taxonomy" id="413434"/>
    <lineage>
        <taxon>Bacteria</taxon>
        <taxon>Pseudomonadati</taxon>
        <taxon>Bacteroidota</taxon>
        <taxon>Chitinophagia</taxon>
        <taxon>Chitinophagales</taxon>
        <taxon>Chitinophagaceae</taxon>
        <taxon>Sediminibacterium</taxon>
    </lineage>
</organism>
<accession>A0A1T4L1C9</accession>
<keyword evidence="1" id="KW-0812">Transmembrane</keyword>
<feature type="transmembrane region" description="Helical" evidence="1">
    <location>
        <begin position="52"/>
        <end position="73"/>
    </location>
</feature>
<feature type="transmembrane region" description="Helical" evidence="1">
    <location>
        <begin position="106"/>
        <end position="126"/>
    </location>
</feature>
<evidence type="ECO:0000313" key="3">
    <source>
        <dbReference type="Proteomes" id="UP000190888"/>
    </source>
</evidence>
<dbReference type="Proteomes" id="UP000190888">
    <property type="component" value="Unassembled WGS sequence"/>
</dbReference>
<gene>
    <name evidence="2" type="ORF">SAMN04488132_102249</name>
</gene>
<evidence type="ECO:0000313" key="2">
    <source>
        <dbReference type="EMBL" id="SJZ48524.1"/>
    </source>
</evidence>
<evidence type="ECO:0000256" key="1">
    <source>
        <dbReference type="SAM" id="Phobius"/>
    </source>
</evidence>
<dbReference type="STRING" id="413434.SAMN04488132_102249"/>